<evidence type="ECO:0000313" key="2">
    <source>
        <dbReference type="Proteomes" id="UP000053447"/>
    </source>
</evidence>
<name>A0A0W4ZAU5_PNEJ7</name>
<sequence length="73" mass="8730">MNNAKKYEKNLRDLKTGFKINALNSKKKKNVLNNLKENEQKLLLLERAYFNLLENCYKLRSCEKKLISKNLRN</sequence>
<protein>
    <submittedName>
        <fullName evidence="1">Uncharacterized protein</fullName>
    </submittedName>
</protein>
<organism evidence="1 2">
    <name type="scientific">Pneumocystis jirovecii (strain RU7)</name>
    <name type="common">Human pneumocystis pneumonia agent</name>
    <dbReference type="NCBI Taxonomy" id="1408657"/>
    <lineage>
        <taxon>Eukaryota</taxon>
        <taxon>Fungi</taxon>
        <taxon>Dikarya</taxon>
        <taxon>Ascomycota</taxon>
        <taxon>Taphrinomycotina</taxon>
        <taxon>Pneumocystomycetes</taxon>
        <taxon>Pneumocystaceae</taxon>
        <taxon>Pneumocystis</taxon>
    </lineage>
</organism>
<dbReference type="RefSeq" id="XP_018227802.1">
    <property type="nucleotide sequence ID" value="XM_018375988.1"/>
</dbReference>
<dbReference type="EMBL" id="LFWA01000044">
    <property type="protein sequence ID" value="KTW25494.1"/>
    <property type="molecule type" value="Genomic_DNA"/>
</dbReference>
<gene>
    <name evidence="1" type="ORF">T551_03725</name>
</gene>
<dbReference type="GeneID" id="28942243"/>
<evidence type="ECO:0000313" key="1">
    <source>
        <dbReference type="EMBL" id="KTW25494.1"/>
    </source>
</evidence>
<reference evidence="2" key="1">
    <citation type="journal article" date="2016" name="Nat. Commun.">
        <title>Genome analysis of three Pneumocystis species reveals adaptation mechanisms to life exclusively in mammalian hosts.</title>
        <authorList>
            <person name="Ma L."/>
            <person name="Chen Z."/>
            <person name="Huang D.W."/>
            <person name="Kutty G."/>
            <person name="Ishihara M."/>
            <person name="Wang H."/>
            <person name="Abouelleil A."/>
            <person name="Bishop L."/>
            <person name="Davey E."/>
            <person name="Deng R."/>
            <person name="Deng X."/>
            <person name="Fan L."/>
            <person name="Fantoni G."/>
            <person name="Fitzgerald M."/>
            <person name="Gogineni E."/>
            <person name="Goldberg J.M."/>
            <person name="Handley G."/>
            <person name="Hu X."/>
            <person name="Huber C."/>
            <person name="Jiao X."/>
            <person name="Jones K."/>
            <person name="Levin J.Z."/>
            <person name="Liu Y."/>
            <person name="Macdonald P."/>
            <person name="Melnikov A."/>
            <person name="Raley C."/>
            <person name="Sassi M."/>
            <person name="Sherman B.T."/>
            <person name="Song X."/>
            <person name="Sykes S."/>
            <person name="Tran B."/>
            <person name="Walsh L."/>
            <person name="Xia Y."/>
            <person name="Yang J."/>
            <person name="Young S."/>
            <person name="Zeng Q."/>
            <person name="Zheng X."/>
            <person name="Stephens R."/>
            <person name="Nusbaum C."/>
            <person name="Birren B.W."/>
            <person name="Azadi P."/>
            <person name="Lempicki R.A."/>
            <person name="Cuomo C.A."/>
            <person name="Kovacs J.A."/>
        </authorList>
    </citation>
    <scope>NUCLEOTIDE SEQUENCE [LARGE SCALE GENOMIC DNA]</scope>
    <source>
        <strain evidence="2">RU7</strain>
    </source>
</reference>
<accession>A0A0W4ZAU5</accession>
<dbReference type="AlphaFoldDB" id="A0A0W4ZAU5"/>
<dbReference type="Proteomes" id="UP000053447">
    <property type="component" value="Unassembled WGS sequence"/>
</dbReference>
<proteinExistence type="predicted"/>
<dbReference type="VEuPathDB" id="FungiDB:T551_03725"/>
<comment type="caution">
    <text evidence="1">The sequence shown here is derived from an EMBL/GenBank/DDBJ whole genome shotgun (WGS) entry which is preliminary data.</text>
</comment>
<keyword evidence="2" id="KW-1185">Reference proteome</keyword>